<keyword evidence="4" id="KW-1185">Reference proteome</keyword>
<dbReference type="Proteomes" id="UP000015453">
    <property type="component" value="Unassembled WGS sequence"/>
</dbReference>
<evidence type="ECO:0000256" key="1">
    <source>
        <dbReference type="ARBA" id="ARBA00010199"/>
    </source>
</evidence>
<dbReference type="InterPro" id="IPR002528">
    <property type="entry name" value="MATE_fam"/>
</dbReference>
<evidence type="ECO:0000256" key="2">
    <source>
        <dbReference type="SAM" id="Phobius"/>
    </source>
</evidence>
<keyword evidence="2" id="KW-0472">Membrane</keyword>
<evidence type="ECO:0008006" key="5">
    <source>
        <dbReference type="Google" id="ProtNLM"/>
    </source>
</evidence>
<feature type="non-terminal residue" evidence="3">
    <location>
        <position position="229"/>
    </location>
</feature>
<dbReference type="EMBL" id="AUSU01003574">
    <property type="protein sequence ID" value="EPS66630.1"/>
    <property type="molecule type" value="Genomic_DNA"/>
</dbReference>
<accession>S8CIS1</accession>
<feature type="transmembrane region" description="Helical" evidence="2">
    <location>
        <begin position="159"/>
        <end position="182"/>
    </location>
</feature>
<evidence type="ECO:0000313" key="4">
    <source>
        <dbReference type="Proteomes" id="UP000015453"/>
    </source>
</evidence>
<dbReference type="GO" id="GO:0042910">
    <property type="term" value="F:xenobiotic transmembrane transporter activity"/>
    <property type="evidence" value="ECO:0007669"/>
    <property type="project" value="InterPro"/>
</dbReference>
<reference evidence="3 4" key="1">
    <citation type="journal article" date="2013" name="BMC Genomics">
        <title>The miniature genome of a carnivorous plant Genlisea aurea contains a low number of genes and short non-coding sequences.</title>
        <authorList>
            <person name="Leushkin E.V."/>
            <person name="Sutormin R.A."/>
            <person name="Nabieva E.R."/>
            <person name="Penin A.A."/>
            <person name="Kondrashov A.S."/>
            <person name="Logacheva M.D."/>
        </authorList>
    </citation>
    <scope>NUCLEOTIDE SEQUENCE [LARGE SCALE GENOMIC DNA]</scope>
</reference>
<comment type="caution">
    <text evidence="3">The sequence shown here is derived from an EMBL/GenBank/DDBJ whole genome shotgun (WGS) entry which is preliminary data.</text>
</comment>
<dbReference type="GO" id="GO:0015297">
    <property type="term" value="F:antiporter activity"/>
    <property type="evidence" value="ECO:0007669"/>
    <property type="project" value="InterPro"/>
</dbReference>
<dbReference type="OrthoDB" id="2126698at2759"/>
<feature type="transmembrane region" description="Helical" evidence="2">
    <location>
        <begin position="132"/>
        <end position="153"/>
    </location>
</feature>
<organism evidence="3 4">
    <name type="scientific">Genlisea aurea</name>
    <dbReference type="NCBI Taxonomy" id="192259"/>
    <lineage>
        <taxon>Eukaryota</taxon>
        <taxon>Viridiplantae</taxon>
        <taxon>Streptophyta</taxon>
        <taxon>Embryophyta</taxon>
        <taxon>Tracheophyta</taxon>
        <taxon>Spermatophyta</taxon>
        <taxon>Magnoliopsida</taxon>
        <taxon>eudicotyledons</taxon>
        <taxon>Gunneridae</taxon>
        <taxon>Pentapetalae</taxon>
        <taxon>asterids</taxon>
        <taxon>lamiids</taxon>
        <taxon>Lamiales</taxon>
        <taxon>Lentibulariaceae</taxon>
        <taxon>Genlisea</taxon>
    </lineage>
</organism>
<protein>
    <recommendedName>
        <fullName evidence="5">Protein DETOXIFICATION</fullName>
    </recommendedName>
</protein>
<proteinExistence type="inferred from homology"/>
<name>S8CIS1_9LAMI</name>
<evidence type="ECO:0000313" key="3">
    <source>
        <dbReference type="EMBL" id="EPS66630.1"/>
    </source>
</evidence>
<keyword evidence="2" id="KW-1133">Transmembrane helix</keyword>
<comment type="similarity">
    <text evidence="1">Belongs to the multi antimicrobial extrusion (MATE) (TC 2.A.66.1) family.</text>
</comment>
<dbReference type="GO" id="GO:0016020">
    <property type="term" value="C:membrane"/>
    <property type="evidence" value="ECO:0007669"/>
    <property type="project" value="InterPro"/>
</dbReference>
<gene>
    <name evidence="3" type="ORF">M569_08145</name>
</gene>
<feature type="transmembrane region" description="Helical" evidence="2">
    <location>
        <begin position="16"/>
        <end position="33"/>
    </location>
</feature>
<dbReference type="AlphaFoldDB" id="S8CIS1"/>
<feature type="non-terminal residue" evidence="3">
    <location>
        <position position="1"/>
    </location>
</feature>
<feature type="transmembrane region" description="Helical" evidence="2">
    <location>
        <begin position="189"/>
        <end position="210"/>
    </location>
</feature>
<feature type="transmembrane region" description="Helical" evidence="2">
    <location>
        <begin position="87"/>
        <end position="111"/>
    </location>
</feature>
<dbReference type="PANTHER" id="PTHR11206">
    <property type="entry name" value="MULTIDRUG RESISTANCE PROTEIN"/>
    <property type="match status" value="1"/>
</dbReference>
<keyword evidence="2" id="KW-0812">Transmembrane</keyword>
<feature type="transmembrane region" description="Helical" evidence="2">
    <location>
        <begin position="45"/>
        <end position="67"/>
    </location>
</feature>
<dbReference type="Pfam" id="PF01554">
    <property type="entry name" value="MatE"/>
    <property type="match status" value="1"/>
</dbReference>
<sequence length="229" mass="24607">KKGNAFLDELNKASGIAIPMVIVSVSQYMLRAVSMMMLGHLGELALSSASLATSLSNVTGFSLLIGMASALETLCGQAYGAGQYGRVGVLTCGSIVWLCLTCFPVAVLWVYTDRLLILIGQDPVISKEAGKFSVWLIPSLFPYAILQALVRYLQVQSVIAPMVVTSVASLIIHVPITWVFIFQFGLGNAGAALSIGVSYWINVITLVFYIRCCSTACEETRVTFSSEAF</sequence>